<dbReference type="HAMAP" id="MF_01665">
    <property type="entry name" value="HemeA_synth_type2"/>
    <property type="match status" value="1"/>
</dbReference>
<dbReference type="EMBL" id="CANL01000005">
    <property type="protein sequence ID" value="CCM62626.1"/>
    <property type="molecule type" value="Genomic_DNA"/>
</dbReference>
<evidence type="ECO:0000256" key="10">
    <source>
        <dbReference type="ARBA" id="ARBA00044501"/>
    </source>
</evidence>
<evidence type="ECO:0000256" key="2">
    <source>
        <dbReference type="ARBA" id="ARBA00004141"/>
    </source>
</evidence>
<keyword evidence="9 13" id="KW-0472">Membrane</keyword>
<dbReference type="GO" id="GO:0006784">
    <property type="term" value="P:heme A biosynthetic process"/>
    <property type="evidence" value="ECO:0007669"/>
    <property type="project" value="InterPro"/>
</dbReference>
<dbReference type="PANTHER" id="PTHR23289:SF2">
    <property type="entry name" value="CYTOCHROME C OXIDASE ASSEMBLY PROTEIN COX15 HOMOLOG"/>
    <property type="match status" value="1"/>
</dbReference>
<feature type="transmembrane region" description="Helical" evidence="13">
    <location>
        <begin position="225"/>
        <end position="245"/>
    </location>
</feature>
<evidence type="ECO:0000256" key="1">
    <source>
        <dbReference type="ARBA" id="ARBA00001970"/>
    </source>
</evidence>
<dbReference type="GO" id="GO:0046872">
    <property type="term" value="F:metal ion binding"/>
    <property type="evidence" value="ECO:0007669"/>
    <property type="project" value="UniProtKB-KW"/>
</dbReference>
<feature type="transmembrane region" description="Helical" evidence="13">
    <location>
        <begin position="38"/>
        <end position="58"/>
    </location>
</feature>
<keyword evidence="3 13" id="KW-0812">Transmembrane</keyword>
<feature type="transmembrane region" description="Helical" evidence="13">
    <location>
        <begin position="123"/>
        <end position="141"/>
    </location>
</feature>
<keyword evidence="5 13" id="KW-1133">Transmembrane helix</keyword>
<evidence type="ECO:0000313" key="15">
    <source>
        <dbReference type="Proteomes" id="UP000018291"/>
    </source>
</evidence>
<evidence type="ECO:0000256" key="6">
    <source>
        <dbReference type="ARBA" id="ARBA00023002"/>
    </source>
</evidence>
<comment type="pathway">
    <text evidence="10">Porphyrin-containing compound metabolism; heme A biosynthesis; heme A from heme O: step 1/1.</text>
</comment>
<accession>R4Z024</accession>
<feature type="compositionally biased region" description="Basic and acidic residues" evidence="12">
    <location>
        <begin position="15"/>
        <end position="26"/>
    </location>
</feature>
<evidence type="ECO:0000256" key="8">
    <source>
        <dbReference type="ARBA" id="ARBA00023133"/>
    </source>
</evidence>
<dbReference type="eggNOG" id="COG1612">
    <property type="taxonomic scope" value="Bacteria"/>
</dbReference>
<dbReference type="Pfam" id="PF02628">
    <property type="entry name" value="COX15-CtaA"/>
    <property type="match status" value="1"/>
</dbReference>
<keyword evidence="15" id="KW-1185">Reference proteome</keyword>
<feature type="transmembrane region" description="Helical" evidence="13">
    <location>
        <begin position="186"/>
        <end position="205"/>
    </location>
</feature>
<feature type="transmembrane region" description="Helical" evidence="13">
    <location>
        <begin position="342"/>
        <end position="363"/>
    </location>
</feature>
<reference evidence="14 15" key="1">
    <citation type="journal article" date="2013" name="ISME J.">
        <title>Metabolic model for the filamentous 'Candidatus Microthrix parvicella' based on genomic and metagenomic analyses.</title>
        <authorList>
            <person name="Jon McIlroy S."/>
            <person name="Kristiansen R."/>
            <person name="Albertsen M."/>
            <person name="Michael Karst S."/>
            <person name="Rossetti S."/>
            <person name="Lund Nielsen J."/>
            <person name="Tandoi V."/>
            <person name="James Seviour R."/>
            <person name="Nielsen P.H."/>
        </authorList>
    </citation>
    <scope>NUCLEOTIDE SEQUENCE [LARGE SCALE GENOMIC DNA]</scope>
    <source>
        <strain evidence="14 15">RN1</strain>
    </source>
</reference>
<dbReference type="GO" id="GO:0016020">
    <property type="term" value="C:membrane"/>
    <property type="evidence" value="ECO:0007669"/>
    <property type="project" value="UniProtKB-SubCell"/>
</dbReference>
<keyword evidence="8" id="KW-0350">Heme biosynthesis</keyword>
<protein>
    <submittedName>
        <fullName evidence="14">Heme A synthase</fullName>
        <ecNumber evidence="14">1.3.-.-</ecNumber>
    </submittedName>
</protein>
<feature type="transmembrane region" description="Helical" evidence="13">
    <location>
        <begin position="313"/>
        <end position="336"/>
    </location>
</feature>
<dbReference type="HOGENOM" id="CLU_017627_0_0_11"/>
<dbReference type="STRING" id="1229780.BN381_130184"/>
<evidence type="ECO:0000256" key="13">
    <source>
        <dbReference type="SAM" id="Phobius"/>
    </source>
</evidence>
<dbReference type="Proteomes" id="UP000018291">
    <property type="component" value="Unassembled WGS sequence"/>
</dbReference>
<comment type="catalytic activity">
    <reaction evidence="11">
        <text>Fe(II)-heme o + 2 A + H2O = Fe(II)-heme a + 2 AH2</text>
        <dbReference type="Rhea" id="RHEA:63388"/>
        <dbReference type="ChEBI" id="CHEBI:13193"/>
        <dbReference type="ChEBI" id="CHEBI:15377"/>
        <dbReference type="ChEBI" id="CHEBI:17499"/>
        <dbReference type="ChEBI" id="CHEBI:60530"/>
        <dbReference type="ChEBI" id="CHEBI:61715"/>
        <dbReference type="EC" id="1.17.99.9"/>
    </reaction>
    <physiologicalReaction direction="left-to-right" evidence="11">
        <dbReference type="Rhea" id="RHEA:63389"/>
    </physiologicalReaction>
</comment>
<name>R4Z024_9ACTN</name>
<evidence type="ECO:0000256" key="12">
    <source>
        <dbReference type="SAM" id="MobiDB-lite"/>
    </source>
</evidence>
<evidence type="ECO:0000256" key="7">
    <source>
        <dbReference type="ARBA" id="ARBA00023004"/>
    </source>
</evidence>
<comment type="cofactor">
    <cofactor evidence="1">
        <name>heme b</name>
        <dbReference type="ChEBI" id="CHEBI:60344"/>
    </cofactor>
</comment>
<dbReference type="InterPro" id="IPR003780">
    <property type="entry name" value="COX15/CtaA_fam"/>
</dbReference>
<proteinExistence type="inferred from homology"/>
<feature type="transmembrane region" description="Helical" evidence="13">
    <location>
        <begin position="286"/>
        <end position="306"/>
    </location>
</feature>
<organism evidence="14 15">
    <name type="scientific">Candidatus Neomicrothrix parvicella RN1</name>
    <dbReference type="NCBI Taxonomy" id="1229780"/>
    <lineage>
        <taxon>Bacteria</taxon>
        <taxon>Bacillati</taxon>
        <taxon>Actinomycetota</taxon>
        <taxon>Acidimicrobiia</taxon>
        <taxon>Acidimicrobiales</taxon>
        <taxon>Microthrixaceae</taxon>
        <taxon>Candidatus Neomicrothrix</taxon>
    </lineage>
</organism>
<gene>
    <name evidence="14" type="primary">ctaA</name>
    <name evidence="14" type="ORF">BN381_130184</name>
</gene>
<dbReference type="InterPro" id="IPR023754">
    <property type="entry name" value="HemeA_Synthase_type2"/>
</dbReference>
<sequence>MDVMGEQMLDVVAAADREHAPTEVERPSPPSRARPAQLSIWLFGLAAIVLVMIVVGGTTRLTQSGLSMVSWEPVSGAVPPLDEAAWNDEFDAYKTSPEFQRINTDMTLSEFKGIYFWEYLHRLLGRVLGLALALPFFWFLARRAIPPGYARRLGALVLLVGLQGLIGWWMVASGLVDRPDVAHERLALHLMTALVLLVALIWTALDLRALASHRSAVTGRPSRWVWPFAVLLGSQITLGAFVAGLDAGRIYNTWPMMNGTWIPRGLNELSPVWSNAVDNPVAVQFLHRWLAVVVAVAALAVAAQLFRAGARGYAIAVEAAVGAQFLLGVLTLLHSVPVALGVAHQTGAVVLLVVTVAAAHWSLGGARRLVTP</sequence>
<dbReference type="EC" id="1.3.-.-" evidence="14"/>
<evidence type="ECO:0000256" key="3">
    <source>
        <dbReference type="ARBA" id="ARBA00022692"/>
    </source>
</evidence>
<keyword evidence="6 14" id="KW-0560">Oxidoreductase</keyword>
<dbReference type="GO" id="GO:0120547">
    <property type="term" value="F:heme A synthase activity"/>
    <property type="evidence" value="ECO:0007669"/>
    <property type="project" value="UniProtKB-EC"/>
</dbReference>
<evidence type="ECO:0000256" key="11">
    <source>
        <dbReference type="ARBA" id="ARBA00048044"/>
    </source>
</evidence>
<keyword evidence="7" id="KW-0408">Iron</keyword>
<dbReference type="PANTHER" id="PTHR23289">
    <property type="entry name" value="CYTOCHROME C OXIDASE ASSEMBLY PROTEIN COX15"/>
    <property type="match status" value="1"/>
</dbReference>
<dbReference type="GO" id="GO:0016653">
    <property type="term" value="F:oxidoreductase activity, acting on NAD(P)H, heme protein as acceptor"/>
    <property type="evidence" value="ECO:0007669"/>
    <property type="project" value="TreeGrafter"/>
</dbReference>
<evidence type="ECO:0000256" key="9">
    <source>
        <dbReference type="ARBA" id="ARBA00023136"/>
    </source>
</evidence>
<feature type="transmembrane region" description="Helical" evidence="13">
    <location>
        <begin position="153"/>
        <end position="171"/>
    </location>
</feature>
<evidence type="ECO:0000256" key="4">
    <source>
        <dbReference type="ARBA" id="ARBA00022723"/>
    </source>
</evidence>
<feature type="region of interest" description="Disordered" evidence="12">
    <location>
        <begin position="14"/>
        <end position="33"/>
    </location>
</feature>
<dbReference type="AlphaFoldDB" id="R4Z024"/>
<keyword evidence="4" id="KW-0479">Metal-binding</keyword>
<comment type="subcellular location">
    <subcellularLocation>
        <location evidence="2">Membrane</location>
        <topology evidence="2">Multi-pass membrane protein</topology>
    </subcellularLocation>
</comment>
<comment type="caution">
    <text evidence="14">The sequence shown here is derived from an EMBL/GenBank/DDBJ whole genome shotgun (WGS) entry which is preliminary data.</text>
</comment>
<evidence type="ECO:0000313" key="14">
    <source>
        <dbReference type="EMBL" id="CCM62626.1"/>
    </source>
</evidence>
<evidence type="ECO:0000256" key="5">
    <source>
        <dbReference type="ARBA" id="ARBA00022989"/>
    </source>
</evidence>